<evidence type="ECO:0000256" key="3">
    <source>
        <dbReference type="ARBA" id="ARBA00022723"/>
    </source>
</evidence>
<evidence type="ECO:0000256" key="6">
    <source>
        <dbReference type="ARBA" id="ARBA00022989"/>
    </source>
</evidence>
<evidence type="ECO:0000256" key="8">
    <source>
        <dbReference type="PROSITE-ProRule" id="PRU00175"/>
    </source>
</evidence>
<feature type="transmembrane region" description="Helical" evidence="9">
    <location>
        <begin position="33"/>
        <end position="52"/>
    </location>
</feature>
<evidence type="ECO:0000259" key="11">
    <source>
        <dbReference type="PROSITE" id="PS51140"/>
    </source>
</evidence>
<dbReference type="GO" id="GO:0016020">
    <property type="term" value="C:membrane"/>
    <property type="evidence" value="ECO:0007669"/>
    <property type="project" value="UniProtKB-SubCell"/>
</dbReference>
<sequence length="593" mass="67783">MNRGNPQALRHPQVPLGIANIIGRSTFPSVEGYLALSLCVAFIASASVFTHFHSQPEIKRLLEEELRNNTRLTTAFGINIDTIAGSTVFQMAHYILTDTTLIWVSTVYCFHSNIKCFQVAINSYFAILAMCTKLIIKLTFKELSRQEEVAARQAFLSYILLTIVYLSVVTGPQKGHRVMPWMIWGGVCGFLSHLQFVTCQRLKYTSPSCDRGSQRVSFISLFLFFVSIAMTFMVSRFQQHLEWQPAVLLYFDCLLAVFRSTYILFRCISSSRVFSFNPDSVRHFNYWLELATNFACELLQFLSYAQLFVFAPGLNLTSIFFLYHMKLTYNCMREQLGRHRTHKKIFEHIESAYPSVKAANSDDRCIVCWELLGTSRRLPCSHQFHDWCLMWWLAQDSSCPTCRYVIPSPQEEASRTDSGNGNTMFRFNGRTFGFFTLPSFTVEVGSSFGNIFGRAAEPTQEQLQSMLETVLEMFPQMSPETILADLRQSGSAQSTIENILEGRMGLNASLIPGVLDEDLSDDTDNELEYEEHVEVVQEPDRTRQRTWTKLSSSSGEAELSYYEIQRANMIETYRRKYLASDKAADLRAMGITE</sequence>
<feature type="domain" description="RING-type" evidence="10">
    <location>
        <begin position="365"/>
        <end position="403"/>
    </location>
</feature>
<feature type="transmembrane region" description="Helical" evidence="9">
    <location>
        <begin position="116"/>
        <end position="135"/>
    </location>
</feature>
<keyword evidence="13" id="KW-1185">Reference proteome</keyword>
<dbReference type="InterPro" id="IPR013083">
    <property type="entry name" value="Znf_RING/FYVE/PHD"/>
</dbReference>
<dbReference type="InterPro" id="IPR003892">
    <property type="entry name" value="CUE"/>
</dbReference>
<dbReference type="SUPFAM" id="SSF57850">
    <property type="entry name" value="RING/U-box"/>
    <property type="match status" value="1"/>
</dbReference>
<evidence type="ECO:0000256" key="1">
    <source>
        <dbReference type="ARBA" id="ARBA00004141"/>
    </source>
</evidence>
<protein>
    <submittedName>
        <fullName evidence="12">Uncharacterized protein</fullName>
    </submittedName>
</protein>
<dbReference type="GO" id="GO:0008270">
    <property type="term" value="F:zinc ion binding"/>
    <property type="evidence" value="ECO:0007669"/>
    <property type="project" value="UniProtKB-KW"/>
</dbReference>
<evidence type="ECO:0000313" key="13">
    <source>
        <dbReference type="Proteomes" id="UP000829354"/>
    </source>
</evidence>
<dbReference type="PROSITE" id="PS51140">
    <property type="entry name" value="CUE"/>
    <property type="match status" value="1"/>
</dbReference>
<evidence type="ECO:0000256" key="5">
    <source>
        <dbReference type="ARBA" id="ARBA00022833"/>
    </source>
</evidence>
<dbReference type="PANTHER" id="PTHR15067:SF5">
    <property type="entry name" value="E3 UBIQUITIN-PROTEIN LIGASE AMFR"/>
    <property type="match status" value="1"/>
</dbReference>
<keyword evidence="4 8" id="KW-0863">Zinc-finger</keyword>
<keyword evidence="7 9" id="KW-0472">Membrane</keyword>
<feature type="transmembrane region" description="Helical" evidence="9">
    <location>
        <begin position="247"/>
        <end position="265"/>
    </location>
</feature>
<dbReference type="Pfam" id="PF02845">
    <property type="entry name" value="CUE"/>
    <property type="match status" value="1"/>
</dbReference>
<dbReference type="EMBL" id="CP092620">
    <property type="protein sequence ID" value="UMM11847.1"/>
    <property type="molecule type" value="Genomic_DNA"/>
</dbReference>
<evidence type="ECO:0000259" key="10">
    <source>
        <dbReference type="PROSITE" id="PS50089"/>
    </source>
</evidence>
<dbReference type="Gene3D" id="1.10.8.10">
    <property type="entry name" value="DNA helicase RuvA subunit, C-terminal domain"/>
    <property type="match status" value="1"/>
</dbReference>
<feature type="domain" description="CUE" evidence="11">
    <location>
        <begin position="462"/>
        <end position="504"/>
    </location>
</feature>
<dbReference type="Pfam" id="PF13639">
    <property type="entry name" value="zf-RING_2"/>
    <property type="match status" value="1"/>
</dbReference>
<dbReference type="PROSITE" id="PS50089">
    <property type="entry name" value="ZF_RING_2"/>
    <property type="match status" value="1"/>
</dbReference>
<comment type="subcellular location">
    <subcellularLocation>
        <location evidence="1">Membrane</location>
        <topology evidence="1">Multi-pass membrane protein</topology>
    </subcellularLocation>
</comment>
<evidence type="ECO:0000256" key="7">
    <source>
        <dbReference type="ARBA" id="ARBA00023136"/>
    </source>
</evidence>
<dbReference type="CDD" id="cd14421">
    <property type="entry name" value="CUE_AMFR"/>
    <property type="match status" value="1"/>
</dbReference>
<keyword evidence="6 9" id="KW-1133">Transmembrane helix</keyword>
<feature type="transmembrane region" description="Helical" evidence="9">
    <location>
        <begin position="218"/>
        <end position="235"/>
    </location>
</feature>
<gene>
    <name evidence="12" type="ORF">L5515_000920</name>
</gene>
<dbReference type="AlphaFoldDB" id="A0AAE9E1G2"/>
<evidence type="ECO:0000313" key="12">
    <source>
        <dbReference type="EMBL" id="UMM11847.1"/>
    </source>
</evidence>
<keyword evidence="5" id="KW-0862">Zinc</keyword>
<evidence type="ECO:0000256" key="4">
    <source>
        <dbReference type="ARBA" id="ARBA00022771"/>
    </source>
</evidence>
<proteinExistence type="predicted"/>
<dbReference type="GO" id="GO:0043130">
    <property type="term" value="F:ubiquitin binding"/>
    <property type="evidence" value="ECO:0007669"/>
    <property type="project" value="InterPro"/>
</dbReference>
<dbReference type="InterPro" id="IPR001841">
    <property type="entry name" value="Znf_RING"/>
</dbReference>
<dbReference type="SMART" id="SM00184">
    <property type="entry name" value="RING"/>
    <property type="match status" value="1"/>
</dbReference>
<organism evidence="12 13">
    <name type="scientific">Caenorhabditis briggsae</name>
    <dbReference type="NCBI Taxonomy" id="6238"/>
    <lineage>
        <taxon>Eukaryota</taxon>
        <taxon>Metazoa</taxon>
        <taxon>Ecdysozoa</taxon>
        <taxon>Nematoda</taxon>
        <taxon>Chromadorea</taxon>
        <taxon>Rhabditida</taxon>
        <taxon>Rhabditina</taxon>
        <taxon>Rhabditomorpha</taxon>
        <taxon>Rhabditoidea</taxon>
        <taxon>Rhabditidae</taxon>
        <taxon>Peloderinae</taxon>
        <taxon>Caenorhabditis</taxon>
    </lineage>
</organism>
<keyword evidence="3" id="KW-0479">Metal-binding</keyword>
<feature type="transmembrane region" description="Helical" evidence="9">
    <location>
        <begin position="155"/>
        <end position="172"/>
    </location>
</feature>
<accession>A0AAE9E1G2</accession>
<reference evidence="12 13" key="1">
    <citation type="submission" date="2022-04" db="EMBL/GenBank/DDBJ databases">
        <title>Chromosome-level reference genomes for two strains of Caenorhabditis briggsae: an improved platform for comparative genomics.</title>
        <authorList>
            <person name="Stevens L."/>
            <person name="Andersen E."/>
        </authorList>
    </citation>
    <scope>NUCLEOTIDE SEQUENCE [LARGE SCALE GENOMIC DNA]</scope>
    <source>
        <strain evidence="12">VX34</strain>
        <tissue evidence="12">Whole-organism</tissue>
    </source>
</reference>
<name>A0AAE9E1G2_CAEBR</name>
<feature type="transmembrane region" description="Helical" evidence="9">
    <location>
        <begin position="72"/>
        <end position="96"/>
    </location>
</feature>
<feature type="transmembrane region" description="Helical" evidence="9">
    <location>
        <begin position="307"/>
        <end position="325"/>
    </location>
</feature>
<feature type="transmembrane region" description="Helical" evidence="9">
    <location>
        <begin position="178"/>
        <end position="197"/>
    </location>
</feature>
<evidence type="ECO:0000256" key="9">
    <source>
        <dbReference type="SAM" id="Phobius"/>
    </source>
</evidence>
<dbReference type="Gene3D" id="3.30.40.10">
    <property type="entry name" value="Zinc/RING finger domain, C3HC4 (zinc finger)"/>
    <property type="match status" value="1"/>
</dbReference>
<dbReference type="PANTHER" id="PTHR15067">
    <property type="entry name" value="E3 UBIQUITIN-PROTEIN LIGASE RNF8"/>
    <property type="match status" value="1"/>
</dbReference>
<keyword evidence="2 9" id="KW-0812">Transmembrane</keyword>
<dbReference type="SMART" id="SM00546">
    <property type="entry name" value="CUE"/>
    <property type="match status" value="1"/>
</dbReference>
<evidence type="ECO:0000256" key="2">
    <source>
        <dbReference type="ARBA" id="ARBA00022692"/>
    </source>
</evidence>
<dbReference type="Proteomes" id="UP000829354">
    <property type="component" value="Chromosome I"/>
</dbReference>